<dbReference type="RefSeq" id="WP_173779230.1">
    <property type="nucleotide sequence ID" value="NZ_JABSNO010000010.1"/>
</dbReference>
<dbReference type="Gene3D" id="1.10.10.10">
    <property type="entry name" value="Winged helix-like DNA-binding domain superfamily/Winged helix DNA-binding domain"/>
    <property type="match status" value="1"/>
</dbReference>
<dbReference type="SUPFAM" id="SSF46785">
    <property type="entry name" value="Winged helix' DNA-binding domain"/>
    <property type="match status" value="1"/>
</dbReference>
<accession>A0A8J8K848</accession>
<gene>
    <name evidence="1" type="ORF">HNQ03_001720</name>
</gene>
<name>A0A8J8K848_9FLAO</name>
<dbReference type="Proteomes" id="UP000610746">
    <property type="component" value="Unassembled WGS sequence"/>
</dbReference>
<dbReference type="InterPro" id="IPR036388">
    <property type="entry name" value="WH-like_DNA-bd_sf"/>
</dbReference>
<dbReference type="AlphaFoldDB" id="A0A8J8K848"/>
<keyword evidence="2" id="KW-1185">Reference proteome</keyword>
<proteinExistence type="predicted"/>
<reference evidence="1" key="1">
    <citation type="submission" date="2020-05" db="EMBL/GenBank/DDBJ databases">
        <title>Genomic Encyclopedia of Type Strains, Phase IV (KMG-V): Genome sequencing to study the core and pangenomes of soil and plant-associated prokaryotes.</title>
        <authorList>
            <person name="Whitman W."/>
        </authorList>
    </citation>
    <scope>NUCLEOTIDE SEQUENCE</scope>
    <source>
        <strain evidence="1">16F</strain>
    </source>
</reference>
<sequence length="158" mass="18663">MEKPFEIDESLYQKLVHFYEESYRLPPLAAKIYSYLTFDFNNVGVTFDEIVELMKASKSSVSSNLNLLQSNGYLSTINKIDNRKRFFILNPDYVNVRFDCLMNKFTKEMEILEGLKKFRQMSETDECSKIYISKLEIYISLLKTNIENFSQTLKKLNQ</sequence>
<comment type="caution">
    <text evidence="1">The sequence shown here is derived from an EMBL/GenBank/DDBJ whole genome shotgun (WGS) entry which is preliminary data.</text>
</comment>
<keyword evidence="1" id="KW-0238">DNA-binding</keyword>
<evidence type="ECO:0000313" key="2">
    <source>
        <dbReference type="Proteomes" id="UP000610746"/>
    </source>
</evidence>
<dbReference type="GO" id="GO:0003677">
    <property type="term" value="F:DNA binding"/>
    <property type="evidence" value="ECO:0007669"/>
    <property type="project" value="UniProtKB-KW"/>
</dbReference>
<evidence type="ECO:0000313" key="1">
    <source>
        <dbReference type="EMBL" id="NRS92643.1"/>
    </source>
</evidence>
<dbReference type="InterPro" id="IPR036390">
    <property type="entry name" value="WH_DNA-bd_sf"/>
</dbReference>
<dbReference type="EMBL" id="JABSNO010000010">
    <property type="protein sequence ID" value="NRS92643.1"/>
    <property type="molecule type" value="Genomic_DNA"/>
</dbReference>
<organism evidence="1 2">
    <name type="scientific">Frigoriflavimonas asaccharolytica</name>
    <dbReference type="NCBI Taxonomy" id="2735899"/>
    <lineage>
        <taxon>Bacteria</taxon>
        <taxon>Pseudomonadati</taxon>
        <taxon>Bacteroidota</taxon>
        <taxon>Flavobacteriia</taxon>
        <taxon>Flavobacteriales</taxon>
        <taxon>Weeksellaceae</taxon>
        <taxon>Frigoriflavimonas</taxon>
    </lineage>
</organism>
<protein>
    <submittedName>
        <fullName evidence="1">DNA-binding transcriptional regulator GbsR (MarR family)</fullName>
    </submittedName>
</protein>